<organism evidence="1 2">
    <name type="scientific">Scytonema hofmannii FACHB-248</name>
    <dbReference type="NCBI Taxonomy" id="1842502"/>
    <lineage>
        <taxon>Bacteria</taxon>
        <taxon>Bacillati</taxon>
        <taxon>Cyanobacteriota</taxon>
        <taxon>Cyanophyceae</taxon>
        <taxon>Nostocales</taxon>
        <taxon>Scytonemataceae</taxon>
        <taxon>Scytonema</taxon>
    </lineage>
</organism>
<proteinExistence type="predicted"/>
<keyword evidence="2" id="KW-1185">Reference proteome</keyword>
<dbReference type="Proteomes" id="UP000660380">
    <property type="component" value="Unassembled WGS sequence"/>
</dbReference>
<sequence>MARDFSKRAIAKTIPSRRYLSSNSCRVRSLPSTYTTAVQLLYNPLVNPQRKISLSQVNQIGDFR</sequence>
<evidence type="ECO:0000313" key="1">
    <source>
        <dbReference type="EMBL" id="MBD2609129.1"/>
    </source>
</evidence>
<evidence type="ECO:0000313" key="2">
    <source>
        <dbReference type="Proteomes" id="UP000660380"/>
    </source>
</evidence>
<protein>
    <submittedName>
        <fullName evidence="1">Uncharacterized protein</fullName>
    </submittedName>
</protein>
<gene>
    <name evidence="1" type="ORF">H6G81_32595</name>
</gene>
<accession>A0ABR8H102</accession>
<dbReference type="RefSeq" id="WP_186227714.1">
    <property type="nucleotide sequence ID" value="NZ_JACJTA010000130.1"/>
</dbReference>
<dbReference type="EMBL" id="JACJTA010000130">
    <property type="protein sequence ID" value="MBD2609129.1"/>
    <property type="molecule type" value="Genomic_DNA"/>
</dbReference>
<name>A0ABR8H102_9CYAN</name>
<reference evidence="1 2" key="1">
    <citation type="journal article" date="2020" name="ISME J.">
        <title>Comparative genomics reveals insights into cyanobacterial evolution and habitat adaptation.</title>
        <authorList>
            <person name="Chen M.Y."/>
            <person name="Teng W.K."/>
            <person name="Zhao L."/>
            <person name="Hu C.X."/>
            <person name="Zhou Y.K."/>
            <person name="Han B.P."/>
            <person name="Song L.R."/>
            <person name="Shu W.S."/>
        </authorList>
    </citation>
    <scope>NUCLEOTIDE SEQUENCE [LARGE SCALE GENOMIC DNA]</scope>
    <source>
        <strain evidence="1 2">FACHB-248</strain>
    </source>
</reference>
<comment type="caution">
    <text evidence="1">The sequence shown here is derived from an EMBL/GenBank/DDBJ whole genome shotgun (WGS) entry which is preliminary data.</text>
</comment>